<dbReference type="GO" id="GO:0005737">
    <property type="term" value="C:cytoplasm"/>
    <property type="evidence" value="ECO:0007669"/>
    <property type="project" value="Ensembl"/>
</dbReference>
<accession>A0A4X2JPH9</accession>
<dbReference type="CTD" id="25855"/>
<evidence type="ECO:0000256" key="3">
    <source>
        <dbReference type="ARBA" id="ARBA00023015"/>
    </source>
</evidence>
<evidence type="ECO:0000256" key="6">
    <source>
        <dbReference type="ARBA" id="ARBA00038256"/>
    </source>
</evidence>
<evidence type="ECO:0000256" key="4">
    <source>
        <dbReference type="ARBA" id="ARBA00023163"/>
    </source>
</evidence>
<dbReference type="InterPro" id="IPR013907">
    <property type="entry name" value="Sds3"/>
</dbReference>
<dbReference type="Pfam" id="PF08598">
    <property type="entry name" value="Sds3"/>
    <property type="match status" value="1"/>
</dbReference>
<feature type="region of interest" description="Disordered" evidence="7">
    <location>
        <begin position="1"/>
        <end position="59"/>
    </location>
</feature>
<keyword evidence="5" id="KW-0539">Nucleus</keyword>
<evidence type="ECO:0000313" key="9">
    <source>
        <dbReference type="Proteomes" id="UP000314987"/>
    </source>
</evidence>
<dbReference type="FunFam" id="1.20.5.1500:FF:000002">
    <property type="entry name" value="breast cancer metastasis-suppressor 1-like protein-A"/>
    <property type="match status" value="1"/>
</dbReference>
<proteinExistence type="inferred from homology"/>
<dbReference type="Proteomes" id="UP000314987">
    <property type="component" value="Unassembled WGS sequence"/>
</dbReference>
<dbReference type="AlphaFoldDB" id="A0A4X2JPH9"/>
<dbReference type="SMART" id="SM01401">
    <property type="entry name" value="Sds3"/>
    <property type="match status" value="1"/>
</dbReference>
<dbReference type="GO" id="GO:0045892">
    <property type="term" value="P:negative regulation of DNA-templated transcription"/>
    <property type="evidence" value="ECO:0007669"/>
    <property type="project" value="Ensembl"/>
</dbReference>
<keyword evidence="3" id="KW-0805">Transcription regulation</keyword>
<sequence>MPSQPLGKEAGAMEGDGDRDGDSAPEMSGLEEEGSEDEQSASQTESDGESSEMDDEDCERRRVECLDEMSDLEKQFSELKEKLFKERLSQVRFRLEEVGAERAPEYTEPLGGLQRSLKIRIQVAGIYKGFCLDVIRNKYECELQGARQHLESERLLLYDALQGELQERIQRLEEDRQSIDINSEWWDDKLHPKGSSRPWEALQSGKRKKAPLVSGPYIVYMLEDVDILEDWTAIKKAKVAVSPQKRKVEAPEGQTSCAQGLTGHLGLLDRLLGPPATR</sequence>
<dbReference type="STRING" id="29139.ENSVURP00010001094"/>
<feature type="compositionally biased region" description="Acidic residues" evidence="7">
    <location>
        <begin position="46"/>
        <end position="57"/>
    </location>
</feature>
<dbReference type="GeneTree" id="ENSGT00940000161779"/>
<dbReference type="GeneID" id="114038689"/>
<evidence type="ECO:0000256" key="7">
    <source>
        <dbReference type="SAM" id="MobiDB-lite"/>
    </source>
</evidence>
<evidence type="ECO:0000256" key="2">
    <source>
        <dbReference type="ARBA" id="ARBA00022491"/>
    </source>
</evidence>
<organism evidence="8 9">
    <name type="scientific">Vombatus ursinus</name>
    <name type="common">Common wombat</name>
    <dbReference type="NCBI Taxonomy" id="29139"/>
    <lineage>
        <taxon>Eukaryota</taxon>
        <taxon>Metazoa</taxon>
        <taxon>Chordata</taxon>
        <taxon>Craniata</taxon>
        <taxon>Vertebrata</taxon>
        <taxon>Euteleostomi</taxon>
        <taxon>Mammalia</taxon>
        <taxon>Metatheria</taxon>
        <taxon>Diprotodontia</taxon>
        <taxon>Vombatidae</taxon>
        <taxon>Vombatus</taxon>
    </lineage>
</organism>
<dbReference type="GO" id="GO:2000210">
    <property type="term" value="P:positive regulation of anoikis"/>
    <property type="evidence" value="ECO:0007669"/>
    <property type="project" value="Ensembl"/>
</dbReference>
<keyword evidence="9" id="KW-1185">Reference proteome</keyword>
<comment type="subcellular location">
    <subcellularLocation>
        <location evidence="1">Nucleus</location>
    </subcellularLocation>
</comment>
<reference evidence="9" key="1">
    <citation type="submission" date="2018-12" db="EMBL/GenBank/DDBJ databases">
        <authorList>
            <person name="Yazar S."/>
        </authorList>
    </citation>
    <scope>NUCLEOTIDE SEQUENCE [LARGE SCALE GENOMIC DNA]</scope>
</reference>
<dbReference type="GO" id="GO:0005654">
    <property type="term" value="C:nucleoplasm"/>
    <property type="evidence" value="ECO:0007669"/>
    <property type="project" value="UniProtKB-ARBA"/>
</dbReference>
<dbReference type="PANTHER" id="PTHR21964">
    <property type="entry name" value="BREAST CANCER METASTASIS-SUPPRESSOR 1"/>
    <property type="match status" value="1"/>
</dbReference>
<evidence type="ECO:0000256" key="1">
    <source>
        <dbReference type="ARBA" id="ARBA00004123"/>
    </source>
</evidence>
<dbReference type="Ensembl" id="ENSVURT00010001262.1">
    <property type="protein sequence ID" value="ENSVURP00010001094.1"/>
    <property type="gene ID" value="ENSVURG00010000950.1"/>
</dbReference>
<dbReference type="RefSeq" id="XP_027711873.1">
    <property type="nucleotide sequence ID" value="XM_027856072.1"/>
</dbReference>
<reference evidence="8" key="2">
    <citation type="submission" date="2025-08" db="UniProtKB">
        <authorList>
            <consortium name="Ensembl"/>
        </authorList>
    </citation>
    <scope>IDENTIFICATION</scope>
</reference>
<name>A0A4X2JPH9_VOMUR</name>
<gene>
    <name evidence="8" type="primary">BRMS1</name>
</gene>
<reference evidence="8" key="3">
    <citation type="submission" date="2025-09" db="UniProtKB">
        <authorList>
            <consortium name="Ensembl"/>
        </authorList>
    </citation>
    <scope>IDENTIFICATION</scope>
</reference>
<comment type="similarity">
    <text evidence="6">Belongs to the BRMS1 family.</text>
</comment>
<keyword evidence="4" id="KW-0804">Transcription</keyword>
<feature type="compositionally biased region" description="Acidic residues" evidence="7">
    <location>
        <begin position="29"/>
        <end position="39"/>
    </location>
</feature>
<dbReference type="GO" id="GO:0051059">
    <property type="term" value="F:NF-kappaB binding"/>
    <property type="evidence" value="ECO:0007669"/>
    <property type="project" value="Ensembl"/>
</dbReference>
<dbReference type="RefSeq" id="XP_027711874.1">
    <property type="nucleotide sequence ID" value="XM_027856073.1"/>
</dbReference>
<evidence type="ECO:0000256" key="5">
    <source>
        <dbReference type="ARBA" id="ARBA00023242"/>
    </source>
</evidence>
<dbReference type="Gene3D" id="1.20.5.1500">
    <property type="match status" value="1"/>
</dbReference>
<dbReference type="OMA" id="SEKHMAV"/>
<evidence type="ECO:0000313" key="8">
    <source>
        <dbReference type="Ensembl" id="ENSVURP00010001094.1"/>
    </source>
</evidence>
<protein>
    <submittedName>
        <fullName evidence="8">BRMS1 transcriptional repressor and anoikis regulator</fullName>
    </submittedName>
</protein>
<keyword evidence="2" id="KW-0678">Repressor</keyword>